<dbReference type="InterPro" id="IPR027417">
    <property type="entry name" value="P-loop_NTPase"/>
</dbReference>
<reference evidence="2 3" key="1">
    <citation type="submission" date="2022-11" db="EMBL/GenBank/DDBJ databases">
        <title>The characterization of three novel Bacteroidetes species and genomic analysis of their roles in tidal elemental geochemical cycles.</title>
        <authorList>
            <person name="Ma K."/>
        </authorList>
    </citation>
    <scope>NUCLEOTIDE SEQUENCE [LARGE SCALE GENOMIC DNA]</scope>
    <source>
        <strain evidence="2 3">M17</strain>
    </source>
</reference>
<comment type="caution">
    <text evidence="2">The sequence shown here is derived from an EMBL/GenBank/DDBJ whole genome shotgun (WGS) entry which is preliminary data.</text>
</comment>
<dbReference type="InterPro" id="IPR033186">
    <property type="entry name" value="HerA_C"/>
</dbReference>
<evidence type="ECO:0000313" key="3">
    <source>
        <dbReference type="Proteomes" id="UP001209885"/>
    </source>
</evidence>
<organism evidence="2 3">
    <name type="scientific">Mangrovivirga halotolerans</name>
    <dbReference type="NCBI Taxonomy" id="2993936"/>
    <lineage>
        <taxon>Bacteria</taxon>
        <taxon>Pseudomonadati</taxon>
        <taxon>Bacteroidota</taxon>
        <taxon>Cytophagia</taxon>
        <taxon>Cytophagales</taxon>
        <taxon>Mangrovivirgaceae</taxon>
        <taxon>Mangrovivirga</taxon>
    </lineage>
</organism>
<sequence length="519" mass="57746">MKEKFISDIQTGYYFKGKDFVIGAGVLDNEIISDAKVRIPLSTINRHGLISGATGTGKTKSLQVFAECLSDNGVPVLMMDIKGDLSGIAKPGEINHHITDRHKAIDLKYNPSGYPVELLSLTGKEGVKLRATVSEFGPVVLSKMLNLNDTQSSILSVVFQYADNNGLPLLDLKDLKRLLRFITEEGKEDIQKEYGRLSAASIGTIMRKVISLEQEGAEQFFGEPSFDIKDLLNKDDKDRGQISVLRVNDIQDKPKLYSSFMLSLLAEIFTTFPERGDSDMPRLVMFVDEAHLLFKEAGDELLEQIDTVIKLIRSKGVGIYFCTQSPTDIPESVLSQLGLRIQHALRAVTAKDRKAIRSAAENFPLTEYYDTDKILTSLGVGQALITVLNEKGIPTPLVVTHLRAPASRMGVLKEDEISALLNNSELVDKYNQPVDRESAYELLEKKLFTEEKQIEESEGVNKPQKPLTDESVWEELSKNTMVRQMGRTLIRELSRGLLGAVSGKKTSSRRKGSSIFDLF</sequence>
<protein>
    <submittedName>
        <fullName evidence="2">DUF853 family protein</fullName>
    </submittedName>
</protein>
<dbReference type="Gene3D" id="3.40.50.300">
    <property type="entry name" value="P-loop containing nucleotide triphosphate hydrolases"/>
    <property type="match status" value="2"/>
</dbReference>
<feature type="domain" description="Helicase HerA-like C-terminal" evidence="1">
    <location>
        <begin position="33"/>
        <end position="505"/>
    </location>
</feature>
<dbReference type="PANTHER" id="PTHR30121">
    <property type="entry name" value="UNCHARACTERIZED PROTEIN YJGR-RELATED"/>
    <property type="match status" value="1"/>
</dbReference>
<dbReference type="EMBL" id="JAPFQN010000005">
    <property type="protein sequence ID" value="MCX2744279.1"/>
    <property type="molecule type" value="Genomic_DNA"/>
</dbReference>
<proteinExistence type="predicted"/>
<dbReference type="RefSeq" id="WP_266056743.1">
    <property type="nucleotide sequence ID" value="NZ_JAPFQN010000005.1"/>
</dbReference>
<name>A0ABT3RSF1_9BACT</name>
<gene>
    <name evidence="2" type="ORF">OO013_10400</name>
</gene>
<dbReference type="PANTHER" id="PTHR30121:SF6">
    <property type="entry name" value="SLR6007 PROTEIN"/>
    <property type="match status" value="1"/>
</dbReference>
<dbReference type="Pfam" id="PF05872">
    <property type="entry name" value="HerA_C"/>
    <property type="match status" value="1"/>
</dbReference>
<evidence type="ECO:0000313" key="2">
    <source>
        <dbReference type="EMBL" id="MCX2744279.1"/>
    </source>
</evidence>
<accession>A0ABT3RSF1</accession>
<dbReference type="InterPro" id="IPR051162">
    <property type="entry name" value="T4SS_component"/>
</dbReference>
<keyword evidence="3" id="KW-1185">Reference proteome</keyword>
<dbReference type="Proteomes" id="UP001209885">
    <property type="component" value="Unassembled WGS sequence"/>
</dbReference>
<evidence type="ECO:0000259" key="1">
    <source>
        <dbReference type="Pfam" id="PF05872"/>
    </source>
</evidence>
<dbReference type="SUPFAM" id="SSF52540">
    <property type="entry name" value="P-loop containing nucleoside triphosphate hydrolases"/>
    <property type="match status" value="1"/>
</dbReference>